<dbReference type="OrthoDB" id="1734503at2"/>
<accession>A0A0X8H1I8</accession>
<dbReference type="Proteomes" id="UP000063781">
    <property type="component" value="Chromosome"/>
</dbReference>
<evidence type="ECO:0008006" key="3">
    <source>
        <dbReference type="Google" id="ProtNLM"/>
    </source>
</evidence>
<reference evidence="1 2" key="1">
    <citation type="submission" date="2015-10" db="EMBL/GenBank/DDBJ databases">
        <title>Erysipelothrix larvae sp. LV19 isolated from the larval gut of the rhinoceros beetle, Trypoxylus dichotomus.</title>
        <authorList>
            <person name="Lim S."/>
            <person name="Kim B.-C."/>
        </authorList>
    </citation>
    <scope>NUCLEOTIDE SEQUENCE [LARGE SCALE GENOMIC DNA]</scope>
    <source>
        <strain evidence="1 2">LV19</strain>
    </source>
</reference>
<organism evidence="1 2">
    <name type="scientific">Erysipelothrix larvae</name>
    <dbReference type="NCBI Taxonomy" id="1514105"/>
    <lineage>
        <taxon>Bacteria</taxon>
        <taxon>Bacillati</taxon>
        <taxon>Bacillota</taxon>
        <taxon>Erysipelotrichia</taxon>
        <taxon>Erysipelotrichales</taxon>
        <taxon>Erysipelotrichaceae</taxon>
        <taxon>Erysipelothrix</taxon>
    </lineage>
</organism>
<dbReference type="AlphaFoldDB" id="A0A0X8H1I8"/>
<proteinExistence type="predicted"/>
<evidence type="ECO:0000313" key="1">
    <source>
        <dbReference type="EMBL" id="AMC94404.1"/>
    </source>
</evidence>
<protein>
    <recommendedName>
        <fullName evidence="3">DUF2007 domain-containing protein</fullName>
    </recommendedName>
</protein>
<evidence type="ECO:0000313" key="2">
    <source>
        <dbReference type="Proteomes" id="UP000063781"/>
    </source>
</evidence>
<name>A0A0X8H1I8_9FIRM</name>
<dbReference type="RefSeq" id="WP_067634106.1">
    <property type="nucleotide sequence ID" value="NZ_CP013213.1"/>
</dbReference>
<dbReference type="KEGG" id="erl:AOC36_10600"/>
<sequence>MKREVYLTQNMSDYTRACDNLSAQGIKYSTKVRSQNSQSFSLFSSRRSTLGTAFENSNLQNMYYIYVNRKDYKQACSVLGVNKPF</sequence>
<dbReference type="EMBL" id="CP013213">
    <property type="protein sequence ID" value="AMC94404.1"/>
    <property type="molecule type" value="Genomic_DNA"/>
</dbReference>
<keyword evidence="2" id="KW-1185">Reference proteome</keyword>
<gene>
    <name evidence="1" type="ORF">AOC36_10600</name>
</gene>